<feature type="non-terminal residue" evidence="1">
    <location>
        <position position="1"/>
    </location>
</feature>
<reference evidence="1" key="1">
    <citation type="journal article" date="2014" name="Front. Microbiol.">
        <title>High frequency of phylogenetically diverse reductive dehalogenase-homologous genes in deep subseafloor sedimentary metagenomes.</title>
        <authorList>
            <person name="Kawai M."/>
            <person name="Futagami T."/>
            <person name="Toyoda A."/>
            <person name="Takaki Y."/>
            <person name="Nishi S."/>
            <person name="Hori S."/>
            <person name="Arai W."/>
            <person name="Tsubouchi T."/>
            <person name="Morono Y."/>
            <person name="Uchiyama I."/>
            <person name="Ito T."/>
            <person name="Fujiyama A."/>
            <person name="Inagaki F."/>
            <person name="Takami H."/>
        </authorList>
    </citation>
    <scope>NUCLEOTIDE SEQUENCE</scope>
    <source>
        <strain evidence="1">Expedition CK06-06</strain>
    </source>
</reference>
<dbReference type="EMBL" id="BARU01028768">
    <property type="protein sequence ID" value="GAH74299.1"/>
    <property type="molecule type" value="Genomic_DNA"/>
</dbReference>
<evidence type="ECO:0000313" key="1">
    <source>
        <dbReference type="EMBL" id="GAH74299.1"/>
    </source>
</evidence>
<proteinExistence type="predicted"/>
<organism evidence="1">
    <name type="scientific">marine sediment metagenome</name>
    <dbReference type="NCBI Taxonomy" id="412755"/>
    <lineage>
        <taxon>unclassified sequences</taxon>
        <taxon>metagenomes</taxon>
        <taxon>ecological metagenomes</taxon>
    </lineage>
</organism>
<comment type="caution">
    <text evidence="1">The sequence shown here is derived from an EMBL/GenBank/DDBJ whole genome shotgun (WGS) entry which is preliminary data.</text>
</comment>
<protein>
    <submittedName>
        <fullName evidence="1">Uncharacterized protein</fullName>
    </submittedName>
</protein>
<accession>X1J7H9</accession>
<sequence length="47" mass="5465">ILNRYDVDKDVSVWAQLPLEDGGVTVLGHARYDAKSDSYYNFERYKP</sequence>
<dbReference type="AlphaFoldDB" id="X1J7H9"/>
<name>X1J7H9_9ZZZZ</name>
<gene>
    <name evidence="1" type="ORF">S03H2_45874</name>
</gene>